<evidence type="ECO:0000313" key="1">
    <source>
        <dbReference type="EMBL" id="QSX37357.1"/>
    </source>
</evidence>
<protein>
    <submittedName>
        <fullName evidence="1">Uncharacterized protein</fullName>
    </submittedName>
</protein>
<keyword evidence="2" id="KW-1185">Reference proteome</keyword>
<accession>A0ABX7R242</accession>
<evidence type="ECO:0000313" key="2">
    <source>
        <dbReference type="Proteomes" id="UP000663207"/>
    </source>
</evidence>
<reference evidence="1 2" key="1">
    <citation type="submission" date="2021-03" db="EMBL/GenBank/DDBJ databases">
        <title>Novel species identification of genus Shewanella.</title>
        <authorList>
            <person name="Liu G."/>
            <person name="Zhang Q."/>
        </authorList>
    </citation>
    <scope>NUCLEOTIDE SEQUENCE [LARGE SCALE GENOMIC DNA]</scope>
    <source>
        <strain evidence="1 2">FJAT-52962</strain>
    </source>
</reference>
<organism evidence="1 2">
    <name type="scientific">Shewanella sedimentimangrovi</name>
    <dbReference type="NCBI Taxonomy" id="2814293"/>
    <lineage>
        <taxon>Bacteria</taxon>
        <taxon>Pseudomonadati</taxon>
        <taxon>Pseudomonadota</taxon>
        <taxon>Gammaproteobacteria</taxon>
        <taxon>Alteromonadales</taxon>
        <taxon>Shewanellaceae</taxon>
        <taxon>Shewanella</taxon>
    </lineage>
</organism>
<sequence>MAKLMQMALEQIVEREKEALPVNGETRLPLSPPPAAVAAERFQTLFLTGDSNNFASLKPPIRVIVMSEAEAKAAGDKWGDFYPLDIRLFINKAKTKAHIFWSKEWQLEESIEFEKNGADWKFSQGSFNLPVKPPLP</sequence>
<name>A0ABX7R242_9GAMM</name>
<dbReference type="Proteomes" id="UP000663207">
    <property type="component" value="Chromosome"/>
</dbReference>
<gene>
    <name evidence="1" type="ORF">JYB85_00400</name>
</gene>
<proteinExistence type="predicted"/>
<dbReference type="EMBL" id="CP071502">
    <property type="protein sequence ID" value="QSX37357.1"/>
    <property type="molecule type" value="Genomic_DNA"/>
</dbReference>
<dbReference type="RefSeq" id="WP_207380594.1">
    <property type="nucleotide sequence ID" value="NZ_CP071502.1"/>
</dbReference>